<gene>
    <name evidence="2" type="ORF">ACERK3_16700</name>
</gene>
<sequence length="149" mass="16691">MNIDLSFLPAVNAGLNATAGVLLLVGFALIRQHRVKAHRNVMMAAFGVSALFLVTYVAHYVWRAAVAGGVHTRYNAEGYLLWGYYGMLISHILLAIFVPLFAVALIYLGLTKRYAAHRRLAKVAWPTWMYVSVTGVLIYFMLYHFNPEA</sequence>
<keyword evidence="3" id="KW-1185">Reference proteome</keyword>
<keyword evidence="1" id="KW-0472">Membrane</keyword>
<accession>A0ABV4U8I2</accession>
<dbReference type="RefSeq" id="WP_425346851.1">
    <property type="nucleotide sequence ID" value="NZ_JBGUBD010000013.1"/>
</dbReference>
<reference evidence="2 3" key="1">
    <citation type="submission" date="2024-08" db="EMBL/GenBank/DDBJ databases">
        <title>Whole-genome sequencing of halo(alkali)philic microorganisms from hypersaline lakes.</title>
        <authorList>
            <person name="Sorokin D.Y."/>
            <person name="Merkel A.Y."/>
            <person name="Messina E."/>
            <person name="Yakimov M."/>
        </authorList>
    </citation>
    <scope>NUCLEOTIDE SEQUENCE [LARGE SCALE GENOMIC DNA]</scope>
    <source>
        <strain evidence="2 3">AB-hyl4</strain>
    </source>
</reference>
<feature type="transmembrane region" description="Helical" evidence="1">
    <location>
        <begin position="128"/>
        <end position="145"/>
    </location>
</feature>
<keyword evidence="1" id="KW-0812">Transmembrane</keyword>
<dbReference type="PANTHER" id="PTHR37692:SF1">
    <property type="entry name" value="DUF420 DOMAIN-CONTAINING PROTEIN"/>
    <property type="match status" value="1"/>
</dbReference>
<feature type="transmembrane region" description="Helical" evidence="1">
    <location>
        <begin position="6"/>
        <end position="29"/>
    </location>
</feature>
<organism evidence="2 3">
    <name type="scientific">Natronomicrosphaera hydrolytica</name>
    <dbReference type="NCBI Taxonomy" id="3242702"/>
    <lineage>
        <taxon>Bacteria</taxon>
        <taxon>Pseudomonadati</taxon>
        <taxon>Planctomycetota</taxon>
        <taxon>Phycisphaerae</taxon>
        <taxon>Phycisphaerales</taxon>
        <taxon>Phycisphaeraceae</taxon>
        <taxon>Natronomicrosphaera</taxon>
    </lineage>
</organism>
<evidence type="ECO:0000313" key="3">
    <source>
        <dbReference type="Proteomes" id="UP001575105"/>
    </source>
</evidence>
<name>A0ABV4U8I2_9BACT</name>
<evidence type="ECO:0000313" key="2">
    <source>
        <dbReference type="EMBL" id="MFA9479925.1"/>
    </source>
</evidence>
<dbReference type="Proteomes" id="UP001575105">
    <property type="component" value="Unassembled WGS sequence"/>
</dbReference>
<dbReference type="Pfam" id="PF04238">
    <property type="entry name" value="DUF420"/>
    <property type="match status" value="1"/>
</dbReference>
<dbReference type="EMBL" id="JBGUBD010000013">
    <property type="protein sequence ID" value="MFA9479925.1"/>
    <property type="molecule type" value="Genomic_DNA"/>
</dbReference>
<dbReference type="InterPro" id="IPR007352">
    <property type="entry name" value="DUF420"/>
</dbReference>
<proteinExistence type="predicted"/>
<evidence type="ECO:0000256" key="1">
    <source>
        <dbReference type="SAM" id="Phobius"/>
    </source>
</evidence>
<feature type="transmembrane region" description="Helical" evidence="1">
    <location>
        <begin position="82"/>
        <end position="108"/>
    </location>
</feature>
<protein>
    <submittedName>
        <fullName evidence="2">DUF420 domain-containing protein</fullName>
    </submittedName>
</protein>
<dbReference type="PANTHER" id="PTHR37692">
    <property type="entry name" value="HYPOTHETICAL MEMBRANE SPANNING PROTEIN"/>
    <property type="match status" value="1"/>
</dbReference>
<comment type="caution">
    <text evidence="2">The sequence shown here is derived from an EMBL/GenBank/DDBJ whole genome shotgun (WGS) entry which is preliminary data.</text>
</comment>
<feature type="transmembrane region" description="Helical" evidence="1">
    <location>
        <begin position="41"/>
        <end position="62"/>
    </location>
</feature>
<keyword evidence="1" id="KW-1133">Transmembrane helix</keyword>